<evidence type="ECO:0000313" key="4">
    <source>
        <dbReference type="Proteomes" id="UP001054945"/>
    </source>
</evidence>
<dbReference type="SUPFAM" id="SSF90112">
    <property type="entry name" value="Neurotransmitter-gated ion-channel transmembrane pore"/>
    <property type="match status" value="1"/>
</dbReference>
<keyword evidence="1" id="KW-1133">Transmembrane helix</keyword>
<dbReference type="InterPro" id="IPR006029">
    <property type="entry name" value="Neurotrans-gated_channel_TM"/>
</dbReference>
<name>A0AAV4Q897_CAEEX</name>
<dbReference type="GO" id="GO:0005254">
    <property type="term" value="F:chloride channel activity"/>
    <property type="evidence" value="ECO:0007669"/>
    <property type="project" value="UniProtKB-ARBA"/>
</dbReference>
<feature type="transmembrane region" description="Helical" evidence="1">
    <location>
        <begin position="66"/>
        <end position="88"/>
    </location>
</feature>
<proteinExistence type="predicted"/>
<accession>A0AAV4Q897</accession>
<organism evidence="3 4">
    <name type="scientific">Caerostris extrusa</name>
    <name type="common">Bark spider</name>
    <name type="synonym">Caerostris bankana</name>
    <dbReference type="NCBI Taxonomy" id="172846"/>
    <lineage>
        <taxon>Eukaryota</taxon>
        <taxon>Metazoa</taxon>
        <taxon>Ecdysozoa</taxon>
        <taxon>Arthropoda</taxon>
        <taxon>Chelicerata</taxon>
        <taxon>Arachnida</taxon>
        <taxon>Araneae</taxon>
        <taxon>Araneomorphae</taxon>
        <taxon>Entelegynae</taxon>
        <taxon>Araneoidea</taxon>
        <taxon>Araneidae</taxon>
        <taxon>Caerostris</taxon>
    </lineage>
</organism>
<evidence type="ECO:0000256" key="1">
    <source>
        <dbReference type="SAM" id="Phobius"/>
    </source>
</evidence>
<sequence>MTTLLHDEFDSTSSSTEILILSIQKDLNSVFRIVYMNHPPRFPFLVSFYRMTYQRLSLSFELKRNIGYFIFQTYLPSILIVMLSWVSFWINHEATSARVALGITTVLTMTTISTGSALVSASDFLCESHRHLLGDVLRVRICSSARICCSQLHLLGSEGEKEDQEKQQRRSGAVVGKVRNHRKPNWNCREDDLARVIPGKAFL</sequence>
<evidence type="ECO:0000313" key="3">
    <source>
        <dbReference type="EMBL" id="GIY04220.1"/>
    </source>
</evidence>
<dbReference type="EMBL" id="BPLR01005687">
    <property type="protein sequence ID" value="GIY04220.1"/>
    <property type="molecule type" value="Genomic_DNA"/>
</dbReference>
<keyword evidence="3" id="KW-0675">Receptor</keyword>
<dbReference type="Gene3D" id="1.20.58.390">
    <property type="entry name" value="Neurotransmitter-gated ion-channel transmembrane domain"/>
    <property type="match status" value="1"/>
</dbReference>
<dbReference type="Proteomes" id="UP001054945">
    <property type="component" value="Unassembled WGS sequence"/>
</dbReference>
<comment type="caution">
    <text evidence="3">The sequence shown here is derived from an EMBL/GenBank/DDBJ whole genome shotgun (WGS) entry which is preliminary data.</text>
</comment>
<dbReference type="PRINTS" id="PR00253">
    <property type="entry name" value="GABAARECEPTR"/>
</dbReference>
<keyword evidence="1" id="KW-0812">Transmembrane</keyword>
<dbReference type="InterPro" id="IPR036719">
    <property type="entry name" value="Neuro-gated_channel_TM_sf"/>
</dbReference>
<dbReference type="GO" id="GO:0005230">
    <property type="term" value="F:extracellular ligand-gated monoatomic ion channel activity"/>
    <property type="evidence" value="ECO:0007669"/>
    <property type="project" value="UniProtKB-ARBA"/>
</dbReference>
<feature type="transmembrane region" description="Helical" evidence="1">
    <location>
        <begin position="100"/>
        <end position="121"/>
    </location>
</feature>
<dbReference type="InterPro" id="IPR006201">
    <property type="entry name" value="Neur_channel"/>
</dbReference>
<gene>
    <name evidence="3" type="primary">Lcch3</name>
    <name evidence="3" type="ORF">CEXT_283231</name>
</gene>
<keyword evidence="4" id="KW-1185">Reference proteome</keyword>
<dbReference type="GO" id="GO:0099095">
    <property type="term" value="F:ligand-gated monoatomic anion channel activity"/>
    <property type="evidence" value="ECO:0007669"/>
    <property type="project" value="UniProtKB-ARBA"/>
</dbReference>
<reference evidence="3 4" key="1">
    <citation type="submission" date="2021-06" db="EMBL/GenBank/DDBJ databases">
        <title>Caerostris extrusa draft genome.</title>
        <authorList>
            <person name="Kono N."/>
            <person name="Arakawa K."/>
        </authorList>
    </citation>
    <scope>NUCLEOTIDE SEQUENCE [LARGE SCALE GENOMIC DNA]</scope>
</reference>
<keyword evidence="1" id="KW-0472">Membrane</keyword>
<dbReference type="InterPro" id="IPR038050">
    <property type="entry name" value="Neuro_actylchol_rec"/>
</dbReference>
<dbReference type="GO" id="GO:0016020">
    <property type="term" value="C:membrane"/>
    <property type="evidence" value="ECO:0007669"/>
    <property type="project" value="InterPro"/>
</dbReference>
<dbReference type="InterPro" id="IPR006028">
    <property type="entry name" value="GABAA/Glycine_rcpt"/>
</dbReference>
<dbReference type="PANTHER" id="PTHR18945">
    <property type="entry name" value="NEUROTRANSMITTER GATED ION CHANNEL"/>
    <property type="match status" value="1"/>
</dbReference>
<dbReference type="GO" id="GO:0004888">
    <property type="term" value="F:transmembrane signaling receptor activity"/>
    <property type="evidence" value="ECO:0007669"/>
    <property type="project" value="InterPro"/>
</dbReference>
<dbReference type="AlphaFoldDB" id="A0AAV4Q897"/>
<protein>
    <submittedName>
        <fullName evidence="3">Gamma-aminobutyric acid receptor subunit beta-like</fullName>
    </submittedName>
</protein>
<dbReference type="Pfam" id="PF02932">
    <property type="entry name" value="Neur_chan_memb"/>
    <property type="match status" value="1"/>
</dbReference>
<dbReference type="CDD" id="cd19049">
    <property type="entry name" value="LGIC_TM_anion"/>
    <property type="match status" value="1"/>
</dbReference>
<feature type="domain" description="Neurotransmitter-gated ion-channel transmembrane" evidence="2">
    <location>
        <begin position="73"/>
        <end position="115"/>
    </location>
</feature>
<evidence type="ECO:0000259" key="2">
    <source>
        <dbReference type="Pfam" id="PF02932"/>
    </source>
</evidence>